<feature type="domain" description="Spermatogenesis-associated protein 20-like TRX" evidence="2">
    <location>
        <begin position="41"/>
        <end position="191"/>
    </location>
</feature>
<dbReference type="AlphaFoldDB" id="A0A066ZR72"/>
<name>A0A066ZR72_HYDMR</name>
<dbReference type="InterPro" id="IPR024705">
    <property type="entry name" value="Ssp411"/>
</dbReference>
<dbReference type="PIRSF" id="PIRSF006402">
    <property type="entry name" value="UCP006402_thioredoxin"/>
    <property type="match status" value="1"/>
</dbReference>
<proteinExistence type="predicted"/>
<dbReference type="InterPro" id="IPR008928">
    <property type="entry name" value="6-hairpin_glycosidase_sf"/>
</dbReference>
<dbReference type="SUPFAM" id="SSF52833">
    <property type="entry name" value="Thioredoxin-like"/>
    <property type="match status" value="1"/>
</dbReference>
<feature type="signal peptide" evidence="1">
    <location>
        <begin position="1"/>
        <end position="31"/>
    </location>
</feature>
<dbReference type="InterPro" id="IPR036249">
    <property type="entry name" value="Thioredoxin-like_sf"/>
</dbReference>
<evidence type="ECO:0000256" key="1">
    <source>
        <dbReference type="SAM" id="SignalP"/>
    </source>
</evidence>
<accession>A0A066ZR72</accession>
<dbReference type="PANTHER" id="PTHR42899">
    <property type="entry name" value="SPERMATOGENESIS-ASSOCIATED PROTEIN 20"/>
    <property type="match status" value="1"/>
</dbReference>
<dbReference type="SUPFAM" id="SSF48208">
    <property type="entry name" value="Six-hairpin glycosidases"/>
    <property type="match status" value="1"/>
</dbReference>
<organism evidence="3 4">
    <name type="scientific">Hydrogenovibrio marinus</name>
    <dbReference type="NCBI Taxonomy" id="28885"/>
    <lineage>
        <taxon>Bacteria</taxon>
        <taxon>Pseudomonadati</taxon>
        <taxon>Pseudomonadota</taxon>
        <taxon>Gammaproteobacteria</taxon>
        <taxon>Thiotrichales</taxon>
        <taxon>Piscirickettsiaceae</taxon>
        <taxon>Hydrogenovibrio</taxon>
    </lineage>
</organism>
<dbReference type="PANTHER" id="PTHR42899:SF1">
    <property type="entry name" value="SPERMATOGENESIS-ASSOCIATED PROTEIN 20"/>
    <property type="match status" value="1"/>
</dbReference>
<keyword evidence="4" id="KW-1185">Reference proteome</keyword>
<protein>
    <recommendedName>
        <fullName evidence="2">Spermatogenesis-associated protein 20-like TRX domain-containing protein</fullName>
    </recommendedName>
</protein>
<dbReference type="InterPro" id="IPR004879">
    <property type="entry name" value="Ssp411-like_TRX"/>
</dbReference>
<evidence type="ECO:0000259" key="2">
    <source>
        <dbReference type="Pfam" id="PF03190"/>
    </source>
</evidence>
<evidence type="ECO:0000313" key="4">
    <source>
        <dbReference type="Proteomes" id="UP000027341"/>
    </source>
</evidence>
<dbReference type="EMBL" id="JMIU01000001">
    <property type="protein sequence ID" value="KDN96293.1"/>
    <property type="molecule type" value="Genomic_DNA"/>
</dbReference>
<evidence type="ECO:0000313" key="3">
    <source>
        <dbReference type="EMBL" id="KDN96293.1"/>
    </source>
</evidence>
<sequence length="601" mass="68315">MMARGSLPHAIKHLFTCFALLTSIFAQPSQASELSSHLNSNQLYNNPSPYLAMHASDPVHWQTWQASILQQAQKSNKIIMISSGYFSCHWCHVMQRENYRNPQVATYLNQHFISVKIDRELMPDLDRYLIEFAHKASGHAGWPEHVFLTPQGYPFFALTYQPHQQFINTLKRIQTLWQTDPTKIISAAKQAIADDAHATDAKQISWQQFKQNFFLTLSNQEDVLGGGLKTENKFPKAPLLLSLLNDSNLPEEQQDWLELTLTQMQQQQLQDHINGGFFRYTIDPEWQTPHFEKMLYTQALLAKAYFIAAKRFERKDFLQTAKATLAYAEKHLYNPKTQLFLSSESAIDRQGIEGGDYLWTQTALQKALNPTQYQQVVKDWQLNQPAPFTIKNGTPGWLPKPTHQNWQAIQAKLMRPINNIPTDSKNILGWNGLMLSAYAEAVETTPNNQDYHQQASQLAKRLMDAFNQNAGQKISTPRAYSKDNQPMGTATIQDYAFVFQGLRDWQNATHNSTITNTLQKLSKQANTRFFTAKGWLYTSAPLLPGQVGDWAIPDGALPSPTAIFDCTQPGRFSQLGSQATSQLSTSPLDYASYLTCRNNTD</sequence>
<gene>
    <name evidence="3" type="ORF">EI16_08425</name>
</gene>
<dbReference type="Gene3D" id="3.40.30.10">
    <property type="entry name" value="Glutaredoxin"/>
    <property type="match status" value="1"/>
</dbReference>
<keyword evidence="1" id="KW-0732">Signal</keyword>
<dbReference type="GO" id="GO:0005975">
    <property type="term" value="P:carbohydrate metabolic process"/>
    <property type="evidence" value="ECO:0007669"/>
    <property type="project" value="InterPro"/>
</dbReference>
<dbReference type="Proteomes" id="UP000027341">
    <property type="component" value="Unassembled WGS sequence"/>
</dbReference>
<feature type="chain" id="PRO_5001632468" description="Spermatogenesis-associated protein 20-like TRX domain-containing protein" evidence="1">
    <location>
        <begin position="32"/>
        <end position="601"/>
    </location>
</feature>
<dbReference type="Pfam" id="PF03190">
    <property type="entry name" value="Thioredox_DsbH"/>
    <property type="match status" value="1"/>
</dbReference>
<comment type="caution">
    <text evidence="3">The sequence shown here is derived from an EMBL/GenBank/DDBJ whole genome shotgun (WGS) entry which is preliminary data.</text>
</comment>
<reference evidence="3 4" key="1">
    <citation type="submission" date="2014-04" db="EMBL/GenBank/DDBJ databases">
        <title>Draft genome sequence of Hydrogenovibrio marinus MH-110, a model organism for aerobic H2 metabolism.</title>
        <authorList>
            <person name="Cha H.J."/>
            <person name="Jo B.H."/>
            <person name="Hwang B.H."/>
        </authorList>
    </citation>
    <scope>NUCLEOTIDE SEQUENCE [LARGE SCALE GENOMIC DNA]</scope>
    <source>
        <strain evidence="3 4">MH-110</strain>
    </source>
</reference>
<dbReference type="STRING" id="28885.EI16_08425"/>